<accession>A0A0C9X3E8</accession>
<sequence length="147" mass="16487">MVGVSRNIPSPRTSHPHSHLHHQQNTPFLLSSSQDMHYLPTLHHSHSYHAHMHSHSHSLPKALVTSRQLGVPPALMRTNLYDDHFFPLTPINVHPSAAVITLPLRILIHNPHDSDAHSSNKHSTSSYPENPAKLGSCVSVFTYLFFP</sequence>
<dbReference type="EMBL" id="KN838927">
    <property type="protein sequence ID" value="KIJ92201.1"/>
    <property type="molecule type" value="Genomic_DNA"/>
</dbReference>
<feature type="region of interest" description="Disordered" evidence="1">
    <location>
        <begin position="1"/>
        <end position="24"/>
    </location>
</feature>
<dbReference type="AlphaFoldDB" id="A0A0C9X3E8"/>
<reference evidence="2 3" key="1">
    <citation type="submission" date="2014-04" db="EMBL/GenBank/DDBJ databases">
        <authorList>
            <consortium name="DOE Joint Genome Institute"/>
            <person name="Kuo A."/>
            <person name="Kohler A."/>
            <person name="Nagy L.G."/>
            <person name="Floudas D."/>
            <person name="Copeland A."/>
            <person name="Barry K.W."/>
            <person name="Cichocki N."/>
            <person name="Veneault-Fourrey C."/>
            <person name="LaButti K."/>
            <person name="Lindquist E.A."/>
            <person name="Lipzen A."/>
            <person name="Lundell T."/>
            <person name="Morin E."/>
            <person name="Murat C."/>
            <person name="Sun H."/>
            <person name="Tunlid A."/>
            <person name="Henrissat B."/>
            <person name="Grigoriev I.V."/>
            <person name="Hibbett D.S."/>
            <person name="Martin F."/>
            <person name="Nordberg H.P."/>
            <person name="Cantor M.N."/>
            <person name="Hua S.X."/>
        </authorList>
    </citation>
    <scope>NUCLEOTIDE SEQUENCE [LARGE SCALE GENOMIC DNA]</scope>
    <source>
        <strain evidence="2 3">LaAM-08-1</strain>
    </source>
</reference>
<proteinExistence type="predicted"/>
<reference evidence="3" key="2">
    <citation type="submission" date="2015-01" db="EMBL/GenBank/DDBJ databases">
        <title>Evolutionary Origins and Diversification of the Mycorrhizal Mutualists.</title>
        <authorList>
            <consortium name="DOE Joint Genome Institute"/>
            <consortium name="Mycorrhizal Genomics Consortium"/>
            <person name="Kohler A."/>
            <person name="Kuo A."/>
            <person name="Nagy L.G."/>
            <person name="Floudas D."/>
            <person name="Copeland A."/>
            <person name="Barry K.W."/>
            <person name="Cichocki N."/>
            <person name="Veneault-Fourrey C."/>
            <person name="LaButti K."/>
            <person name="Lindquist E.A."/>
            <person name="Lipzen A."/>
            <person name="Lundell T."/>
            <person name="Morin E."/>
            <person name="Murat C."/>
            <person name="Riley R."/>
            <person name="Ohm R."/>
            <person name="Sun H."/>
            <person name="Tunlid A."/>
            <person name="Henrissat B."/>
            <person name="Grigoriev I.V."/>
            <person name="Hibbett D.S."/>
            <person name="Martin F."/>
        </authorList>
    </citation>
    <scope>NUCLEOTIDE SEQUENCE [LARGE SCALE GENOMIC DNA]</scope>
    <source>
        <strain evidence="3">LaAM-08-1</strain>
    </source>
</reference>
<dbReference type="Proteomes" id="UP000054477">
    <property type="component" value="Unassembled WGS sequence"/>
</dbReference>
<evidence type="ECO:0000313" key="3">
    <source>
        <dbReference type="Proteomes" id="UP000054477"/>
    </source>
</evidence>
<protein>
    <submittedName>
        <fullName evidence="2">Uncharacterized protein</fullName>
    </submittedName>
</protein>
<name>A0A0C9X3E8_9AGAR</name>
<keyword evidence="3" id="KW-1185">Reference proteome</keyword>
<evidence type="ECO:0000256" key="1">
    <source>
        <dbReference type="SAM" id="MobiDB-lite"/>
    </source>
</evidence>
<evidence type="ECO:0000313" key="2">
    <source>
        <dbReference type="EMBL" id="KIJ92201.1"/>
    </source>
</evidence>
<gene>
    <name evidence="2" type="ORF">K443DRAFT_685412</name>
</gene>
<organism evidence="2 3">
    <name type="scientific">Laccaria amethystina LaAM-08-1</name>
    <dbReference type="NCBI Taxonomy" id="1095629"/>
    <lineage>
        <taxon>Eukaryota</taxon>
        <taxon>Fungi</taxon>
        <taxon>Dikarya</taxon>
        <taxon>Basidiomycota</taxon>
        <taxon>Agaricomycotina</taxon>
        <taxon>Agaricomycetes</taxon>
        <taxon>Agaricomycetidae</taxon>
        <taxon>Agaricales</taxon>
        <taxon>Agaricineae</taxon>
        <taxon>Hydnangiaceae</taxon>
        <taxon>Laccaria</taxon>
    </lineage>
</organism>
<dbReference type="HOGENOM" id="CLU_1768398_0_0_1"/>